<accession>A0AA96HEM0</accession>
<proteinExistence type="predicted"/>
<sequence length="39" mass="4430">MLDDINLAAFELDDREHICPDCHTVHWTPAGRVFCGTDD</sequence>
<evidence type="ECO:0000313" key="2">
    <source>
        <dbReference type="Proteomes" id="UP001303520"/>
    </source>
</evidence>
<name>A0AA96HEM0_9CAUD</name>
<reference evidence="2" key="1">
    <citation type="submission" date="2024-05" db="EMBL/GenBank/DDBJ databases">
        <authorList>
            <person name="Garin V.P."/>
            <person name="Arshad I."/>
            <person name="Mak A."/>
            <person name="Orr M.A."/>
            <person name="Cho C."/>
            <person name="Kyla G.P."/>
            <person name="Liu J."/>
            <person name="Peri J.N."/>
            <person name="Esherick S.A."/>
            <person name="Shera S."/>
            <person name="Suani E."/>
            <person name="Faulkner C."/>
            <person name="Bonthala P."/>
            <person name="Wong M.A."/>
            <person name="Yao J."/>
            <person name="Santaolaya C."/>
            <person name="Santos E.A."/>
            <person name="Qin K."/>
            <person name="Yang E."/>
            <person name="Shao S.B."/>
            <person name="Moore J.P."/>
            <person name="Mathkour Y.H."/>
            <person name="Gallagher H.R."/>
            <person name="White L.T."/>
            <person name="Givan S.V."/>
            <person name="Chan R.W."/>
            <person name="Infante A."/>
            <person name="Anand S."/>
            <person name="Almeida T.I."/>
            <person name="De G.A."/>
            <person name="Trinh U.L."/>
            <person name="Bhatt K."/>
            <person name="Sanoyca A.J."/>
            <person name="Chong T."/>
            <person name="Liu R."/>
            <person name="Liang E."/>
            <person name="Castellanos S."/>
            <person name="Chang A.P."/>
            <person name="Stephenson J.C."/>
            <person name="Zorawik M."/>
            <person name="Garza D.R."/>
            <person name="Reddi K."/>
            <person name="Bouklas T."/>
            <person name="Freise A.C."/>
            <person name="Klyczek K."/>
            <person name="Ko C."/>
            <person name="Russell D.A."/>
            <person name="Jacobs-Sera D."/>
            <person name="Hatfull G.F."/>
        </authorList>
    </citation>
    <scope>NUCLEOTIDE SEQUENCE [LARGE SCALE GENOMIC DNA]</scope>
</reference>
<keyword evidence="2" id="KW-1185">Reference proteome</keyword>
<organism evidence="1 2">
    <name type="scientific">Arthrobacter phage CallinAllBarbz</name>
    <dbReference type="NCBI Taxonomy" id="3077790"/>
    <lineage>
        <taxon>Viruses</taxon>
        <taxon>Duplodnaviria</taxon>
        <taxon>Heunggongvirae</taxon>
        <taxon>Uroviricota</taxon>
        <taxon>Caudoviricetes</taxon>
        <taxon>Casidaviridae</taxon>
        <taxon>Baileybluvirus</taxon>
        <taxon>Baileybluvirus callinallbarbz</taxon>
    </lineage>
</organism>
<dbReference type="Proteomes" id="UP001303520">
    <property type="component" value="Segment"/>
</dbReference>
<dbReference type="EMBL" id="OR553891">
    <property type="protein sequence ID" value="WNN93690.1"/>
    <property type="molecule type" value="Genomic_DNA"/>
</dbReference>
<gene>
    <name evidence="1" type="primary">40</name>
    <name evidence="1" type="ORF">SEA_CALLINALLBARBZ_40</name>
</gene>
<evidence type="ECO:0000313" key="1">
    <source>
        <dbReference type="EMBL" id="WNN93690.1"/>
    </source>
</evidence>
<protein>
    <submittedName>
        <fullName evidence="1">Uncharacterized protein</fullName>
    </submittedName>
</protein>